<accession>A0A1H6YRP2</accession>
<proteinExistence type="predicted"/>
<dbReference type="GO" id="GO:0110154">
    <property type="term" value="P:RNA decapping"/>
    <property type="evidence" value="ECO:0007669"/>
    <property type="project" value="TreeGrafter"/>
</dbReference>
<feature type="domain" description="Calcineurin-like phosphoesterase" evidence="1">
    <location>
        <begin position="8"/>
        <end position="187"/>
    </location>
</feature>
<dbReference type="Gene3D" id="3.60.21.10">
    <property type="match status" value="1"/>
</dbReference>
<dbReference type="InterPro" id="IPR050126">
    <property type="entry name" value="Ap4A_hydrolase"/>
</dbReference>
<gene>
    <name evidence="2" type="ORF">SAMN05660742_10788</name>
</gene>
<organism evidence="2 3">
    <name type="scientific">Propionispira arboris</name>
    <dbReference type="NCBI Taxonomy" id="84035"/>
    <lineage>
        <taxon>Bacteria</taxon>
        <taxon>Bacillati</taxon>
        <taxon>Bacillota</taxon>
        <taxon>Negativicutes</taxon>
        <taxon>Selenomonadales</taxon>
        <taxon>Selenomonadaceae</taxon>
        <taxon>Propionispira</taxon>
    </lineage>
</organism>
<keyword evidence="3" id="KW-1185">Reference proteome</keyword>
<dbReference type="Pfam" id="PF00149">
    <property type="entry name" value="Metallophos"/>
    <property type="match status" value="1"/>
</dbReference>
<dbReference type="InterPro" id="IPR004843">
    <property type="entry name" value="Calcineurin-like_PHP"/>
</dbReference>
<evidence type="ECO:0000313" key="3">
    <source>
        <dbReference type="Proteomes" id="UP000199662"/>
    </source>
</evidence>
<dbReference type="GO" id="GO:0008803">
    <property type="term" value="F:bis(5'-nucleosyl)-tetraphosphatase (symmetrical) activity"/>
    <property type="evidence" value="ECO:0007669"/>
    <property type="project" value="TreeGrafter"/>
</dbReference>
<protein>
    <submittedName>
        <fullName evidence="2">Serine/threonine protein phosphatase 1</fullName>
    </submittedName>
</protein>
<reference evidence="2 3" key="1">
    <citation type="submission" date="2016-10" db="EMBL/GenBank/DDBJ databases">
        <authorList>
            <person name="de Groot N.N."/>
        </authorList>
    </citation>
    <scope>NUCLEOTIDE SEQUENCE [LARGE SCALE GENOMIC DNA]</scope>
    <source>
        <strain evidence="2 3">DSM 2179</strain>
    </source>
</reference>
<dbReference type="EMBL" id="FNZK01000007">
    <property type="protein sequence ID" value="SEJ42504.1"/>
    <property type="molecule type" value="Genomic_DNA"/>
</dbReference>
<dbReference type="InterPro" id="IPR029052">
    <property type="entry name" value="Metallo-depent_PP-like"/>
</dbReference>
<dbReference type="GO" id="GO:0016791">
    <property type="term" value="F:phosphatase activity"/>
    <property type="evidence" value="ECO:0007669"/>
    <property type="project" value="TreeGrafter"/>
</dbReference>
<dbReference type="Proteomes" id="UP000199662">
    <property type="component" value="Unassembled WGS sequence"/>
</dbReference>
<dbReference type="PANTHER" id="PTHR42850:SF4">
    <property type="entry name" value="ZINC-DEPENDENT ENDOPOLYPHOSPHATASE"/>
    <property type="match status" value="1"/>
</dbReference>
<dbReference type="SUPFAM" id="SSF56300">
    <property type="entry name" value="Metallo-dependent phosphatases"/>
    <property type="match status" value="1"/>
</dbReference>
<evidence type="ECO:0000259" key="1">
    <source>
        <dbReference type="Pfam" id="PF00149"/>
    </source>
</evidence>
<dbReference type="PANTHER" id="PTHR42850">
    <property type="entry name" value="METALLOPHOSPHOESTERASE"/>
    <property type="match status" value="1"/>
</dbReference>
<dbReference type="RefSeq" id="WP_091830919.1">
    <property type="nucleotide sequence ID" value="NZ_FNZK01000007.1"/>
</dbReference>
<name>A0A1H6YRP2_9FIRM</name>
<dbReference type="GO" id="GO:0005737">
    <property type="term" value="C:cytoplasm"/>
    <property type="evidence" value="ECO:0007669"/>
    <property type="project" value="TreeGrafter"/>
</dbReference>
<sequence>MDEKKYRRILAVSDIHGQKKYFLKVLEQSQYDPSQDLLIIAGDSLDRGEDNIGSFELCQNLHKNGAIFLKGNHEQMLEENLQKMLADTNWKKRPPEELLIWFTYNGGSKTLNEIKDFSVTNLTQLFFYIRAMPTHFVIDDYIFAHAGINPAKELAENTTKDFIWGLRDFYAHPAYVGKTVIFGHTPTFYLPNAPKRISDSLIWHDPIHHDKIDIDCGCVFGGRLACLELPSLQEYYCS</sequence>
<evidence type="ECO:0000313" key="2">
    <source>
        <dbReference type="EMBL" id="SEJ42504.1"/>
    </source>
</evidence>
<dbReference type="STRING" id="84035.SAMN05660742_10788"/>
<dbReference type="AlphaFoldDB" id="A0A1H6YRP2"/>